<dbReference type="Proteomes" id="UP001165498">
    <property type="component" value="Unassembled WGS sequence"/>
</dbReference>
<reference evidence="1" key="1">
    <citation type="submission" date="2022-07" db="EMBL/GenBank/DDBJ databases">
        <title>Tahibacter sp., a new gammaproteobacterium isolated from the silt sample collected at pig farm.</title>
        <authorList>
            <person name="Chen H."/>
        </authorList>
    </citation>
    <scope>NUCLEOTIDE SEQUENCE</scope>
    <source>
        <strain evidence="1">P2K</strain>
    </source>
</reference>
<dbReference type="RefSeq" id="WP_255915864.1">
    <property type="nucleotide sequence ID" value="NZ_JANFQO010000019.1"/>
</dbReference>
<proteinExistence type="predicted"/>
<sequence>MDKHTAYILLFAELNTLRGLPPDLLIARVGVAQSRTLLVQDQPLEIQTTLDWADRHRTTVRITARAFGSGHWHTERLEESVVVTVVSET</sequence>
<evidence type="ECO:0000313" key="1">
    <source>
        <dbReference type="EMBL" id="MCQ4166677.1"/>
    </source>
</evidence>
<evidence type="ECO:0000313" key="2">
    <source>
        <dbReference type="Proteomes" id="UP001165498"/>
    </source>
</evidence>
<dbReference type="EMBL" id="JANFQO010000019">
    <property type="protein sequence ID" value="MCQ4166677.1"/>
    <property type="molecule type" value="Genomic_DNA"/>
</dbReference>
<comment type="caution">
    <text evidence="1">The sequence shown here is derived from an EMBL/GenBank/DDBJ whole genome shotgun (WGS) entry which is preliminary data.</text>
</comment>
<keyword evidence="2" id="KW-1185">Reference proteome</keyword>
<gene>
    <name evidence="1" type="ORF">NM961_18340</name>
</gene>
<protein>
    <submittedName>
        <fullName evidence="1">Uncharacterized protein</fullName>
    </submittedName>
</protein>
<organism evidence="1 2">
    <name type="scientific">Tahibacter harae</name>
    <dbReference type="NCBI Taxonomy" id="2963937"/>
    <lineage>
        <taxon>Bacteria</taxon>
        <taxon>Pseudomonadati</taxon>
        <taxon>Pseudomonadota</taxon>
        <taxon>Gammaproteobacteria</taxon>
        <taxon>Lysobacterales</taxon>
        <taxon>Rhodanobacteraceae</taxon>
        <taxon>Tahibacter</taxon>
    </lineage>
</organism>
<accession>A0ABT1QWK7</accession>
<name>A0ABT1QWK7_9GAMM</name>